<evidence type="ECO:0000256" key="1">
    <source>
        <dbReference type="SAM" id="Phobius"/>
    </source>
</evidence>
<dbReference type="PANTHER" id="PTHR37309">
    <property type="entry name" value="SLR0284 PROTEIN"/>
    <property type="match status" value="1"/>
</dbReference>
<sequence length="116" mass="12546">MKGYSSFFAKVFSTMIALLVAAYILPGISVSGIWAGFFAAVVLGFVNGFIRPIFTILTIPFTILTFGLFLFVINAIMLALTSVLVPGFIVSGFFSAFMASIIISIVSSFLHDLMEK</sequence>
<protein>
    <submittedName>
        <fullName evidence="2">Phage holin family protein</fullName>
    </submittedName>
</protein>
<keyword evidence="3" id="KW-1185">Reference proteome</keyword>
<dbReference type="Pfam" id="PF04020">
    <property type="entry name" value="Phage_holin_4_2"/>
    <property type="match status" value="1"/>
</dbReference>
<accession>A0AAW4WZ89</accession>
<feature type="transmembrane region" description="Helical" evidence="1">
    <location>
        <begin position="31"/>
        <end position="50"/>
    </location>
</feature>
<keyword evidence="1" id="KW-0472">Membrane</keyword>
<dbReference type="AlphaFoldDB" id="A0AAW4WZ89"/>
<comment type="caution">
    <text evidence="2">The sequence shown here is derived from an EMBL/GenBank/DDBJ whole genome shotgun (WGS) entry which is preliminary data.</text>
</comment>
<keyword evidence="1" id="KW-0812">Transmembrane</keyword>
<dbReference type="EMBL" id="JAJFAT010000005">
    <property type="protein sequence ID" value="MCC3144675.1"/>
    <property type="molecule type" value="Genomic_DNA"/>
</dbReference>
<feature type="transmembrane region" description="Helical" evidence="1">
    <location>
        <begin position="57"/>
        <end position="81"/>
    </location>
</feature>
<feature type="transmembrane region" description="Helical" evidence="1">
    <location>
        <begin position="87"/>
        <end position="110"/>
    </location>
</feature>
<name>A0AAW4WZ89_9FIRM</name>
<dbReference type="InterPro" id="IPR007165">
    <property type="entry name" value="Phage_holin_4_2"/>
</dbReference>
<organism evidence="2 3">
    <name type="scientific">Halanaerobium polyolivorans</name>
    <dbReference type="NCBI Taxonomy" id="2886943"/>
    <lineage>
        <taxon>Bacteria</taxon>
        <taxon>Bacillati</taxon>
        <taxon>Bacillota</taxon>
        <taxon>Clostridia</taxon>
        <taxon>Halanaerobiales</taxon>
        <taxon>Halanaerobiaceae</taxon>
        <taxon>Halanaerobium</taxon>
    </lineage>
</organism>
<evidence type="ECO:0000313" key="2">
    <source>
        <dbReference type="EMBL" id="MCC3144675.1"/>
    </source>
</evidence>
<gene>
    <name evidence="2" type="ORF">LJ207_04960</name>
</gene>
<keyword evidence="1" id="KW-1133">Transmembrane helix</keyword>
<dbReference type="PANTHER" id="PTHR37309:SF1">
    <property type="entry name" value="SLR0284 PROTEIN"/>
    <property type="match status" value="1"/>
</dbReference>
<dbReference type="RefSeq" id="WP_229344648.1">
    <property type="nucleotide sequence ID" value="NZ_JAJFAT010000005.1"/>
</dbReference>
<reference evidence="2 3" key="1">
    <citation type="submission" date="2021-10" db="EMBL/GenBank/DDBJ databases">
        <authorList>
            <person name="Grouzdev D.S."/>
            <person name="Pantiukh K.S."/>
            <person name="Krutkina M.S."/>
        </authorList>
    </citation>
    <scope>NUCLEOTIDE SEQUENCE [LARGE SCALE GENOMIC DNA]</scope>
    <source>
        <strain evidence="2 3">Z-7514</strain>
    </source>
</reference>
<proteinExistence type="predicted"/>
<dbReference type="Proteomes" id="UP001199296">
    <property type="component" value="Unassembled WGS sequence"/>
</dbReference>
<feature type="transmembrane region" description="Helical" evidence="1">
    <location>
        <begin position="7"/>
        <end position="25"/>
    </location>
</feature>
<evidence type="ECO:0000313" key="3">
    <source>
        <dbReference type="Proteomes" id="UP001199296"/>
    </source>
</evidence>